<dbReference type="InterPro" id="IPR056669">
    <property type="entry name" value="DUF7767"/>
</dbReference>
<feature type="region of interest" description="Disordered" evidence="1">
    <location>
        <begin position="215"/>
        <end position="258"/>
    </location>
</feature>
<evidence type="ECO:0000313" key="4">
    <source>
        <dbReference type="EMBL" id="KAH6609203.1"/>
    </source>
</evidence>
<keyword evidence="5" id="KW-1185">Reference proteome</keyword>
<comment type="caution">
    <text evidence="4">The sequence shown here is derived from an EMBL/GenBank/DDBJ whole genome shotgun (WGS) entry which is preliminary data.</text>
</comment>
<evidence type="ECO:0000313" key="5">
    <source>
        <dbReference type="Proteomes" id="UP000827724"/>
    </source>
</evidence>
<feature type="domain" description="Tri-helical" evidence="2">
    <location>
        <begin position="128"/>
        <end position="214"/>
    </location>
</feature>
<dbReference type="Proteomes" id="UP000827724">
    <property type="component" value="Unassembled WGS sequence"/>
</dbReference>
<evidence type="ECO:0000256" key="1">
    <source>
        <dbReference type="SAM" id="MobiDB-lite"/>
    </source>
</evidence>
<proteinExistence type="predicted"/>
<dbReference type="Pfam" id="PF24465">
    <property type="entry name" value="Tri-helical"/>
    <property type="match status" value="2"/>
</dbReference>
<dbReference type="Pfam" id="PF24962">
    <property type="entry name" value="DUF7767"/>
    <property type="match status" value="1"/>
</dbReference>
<dbReference type="OrthoDB" id="4115389at2759"/>
<dbReference type="InterPro" id="IPR057940">
    <property type="entry name" value="Tri-helical_dom"/>
</dbReference>
<feature type="domain" description="Tri-helical" evidence="2">
    <location>
        <begin position="35"/>
        <end position="116"/>
    </location>
</feature>
<organism evidence="4 5">
    <name type="scientific">Trichoderma cornu-damae</name>
    <dbReference type="NCBI Taxonomy" id="654480"/>
    <lineage>
        <taxon>Eukaryota</taxon>
        <taxon>Fungi</taxon>
        <taxon>Dikarya</taxon>
        <taxon>Ascomycota</taxon>
        <taxon>Pezizomycotina</taxon>
        <taxon>Sordariomycetes</taxon>
        <taxon>Hypocreomycetidae</taxon>
        <taxon>Hypocreales</taxon>
        <taxon>Hypocreaceae</taxon>
        <taxon>Trichoderma</taxon>
    </lineage>
</organism>
<dbReference type="AlphaFoldDB" id="A0A9P8TY44"/>
<gene>
    <name evidence="4" type="ORF">Trco_002549</name>
</gene>
<evidence type="ECO:0000259" key="3">
    <source>
        <dbReference type="Pfam" id="PF24962"/>
    </source>
</evidence>
<accession>A0A9P8TY44</accession>
<evidence type="ECO:0000259" key="2">
    <source>
        <dbReference type="Pfam" id="PF24465"/>
    </source>
</evidence>
<sequence>MEKHNDTHTKKRNRFKKDASGAIVRFPSEMTIDDARRKMGLDQPTYRLLRAEFRNICTSMHISKKSTGSEKWEIAKTRLLHQLPQLYHKLWTPSDELEIKQVALDAICRDTAKRMRLMDSRMTQAEVKNVLGINPQQARDIRVIFNKVLVQSGFANKPDSPPTPQQWDSLRRLWGKHSAVIRRILDDINGDPNDHFKARALDVLSRDILKRLRDKRSGRDSKKQRRLLEQVPSDASQLHPDGLGTSDHDMSSLLDPQPPVDQVDLGSAFPTSALDCLSEASYTPQTMMSPPSGAMAPYLPSQPPPFPSHRIFSGSTATQSVHLDPTIGQSLLLAANADTTFLGEPYGAQPYGPAPSSAQMFHHEPPISSAFAVYFRTRPSSTFMADEPLWIGTMGSKSLHELRQVAVDKLPGAACLRVEGILRDRNGREIPVEIEDDLQLAAYLTLAPGGTPVFNVQLVWK</sequence>
<feature type="domain" description="DUF7767" evidence="3">
    <location>
        <begin position="369"/>
        <end position="460"/>
    </location>
</feature>
<evidence type="ECO:0008006" key="6">
    <source>
        <dbReference type="Google" id="ProtNLM"/>
    </source>
</evidence>
<dbReference type="PANTHER" id="PTHR38788:SF5">
    <property type="entry name" value="CLR5 DOMAIN-CONTAINING PROTEIN"/>
    <property type="match status" value="1"/>
</dbReference>
<name>A0A9P8TY44_9HYPO</name>
<protein>
    <recommendedName>
        <fullName evidence="6">Clr5 domain-containing protein</fullName>
    </recommendedName>
</protein>
<reference evidence="4" key="1">
    <citation type="submission" date="2021-08" db="EMBL/GenBank/DDBJ databases">
        <title>Chromosome-Level Trichoderma cornu-damae using Hi-C Data.</title>
        <authorList>
            <person name="Kim C.S."/>
        </authorList>
    </citation>
    <scope>NUCLEOTIDE SEQUENCE</scope>
    <source>
        <strain evidence="4">KA19-0412C</strain>
    </source>
</reference>
<dbReference type="PANTHER" id="PTHR38788">
    <property type="entry name" value="CLR5 DOMAIN-CONTAINING PROTEIN"/>
    <property type="match status" value="1"/>
</dbReference>
<dbReference type="EMBL" id="JAIWOZ010000002">
    <property type="protein sequence ID" value="KAH6609203.1"/>
    <property type="molecule type" value="Genomic_DNA"/>
</dbReference>